<protein>
    <submittedName>
        <fullName evidence="1">Uncharacterized protein</fullName>
    </submittedName>
</protein>
<dbReference type="EMBL" id="QXFY01001636">
    <property type="protein sequence ID" value="KAE9312911.1"/>
    <property type="molecule type" value="Genomic_DNA"/>
</dbReference>
<proteinExistence type="predicted"/>
<accession>A0A6G0R159</accession>
<evidence type="ECO:0000313" key="2">
    <source>
        <dbReference type="Proteomes" id="UP000486351"/>
    </source>
</evidence>
<dbReference type="Proteomes" id="UP000486351">
    <property type="component" value="Unassembled WGS sequence"/>
</dbReference>
<comment type="caution">
    <text evidence="1">The sequence shown here is derived from an EMBL/GenBank/DDBJ whole genome shotgun (WGS) entry which is preliminary data.</text>
</comment>
<dbReference type="AlphaFoldDB" id="A0A6G0R159"/>
<name>A0A6G0R159_9STRA</name>
<evidence type="ECO:0000313" key="1">
    <source>
        <dbReference type="EMBL" id="KAE9312911.1"/>
    </source>
</evidence>
<organism evidence="1 2">
    <name type="scientific">Phytophthora fragariae</name>
    <dbReference type="NCBI Taxonomy" id="53985"/>
    <lineage>
        <taxon>Eukaryota</taxon>
        <taxon>Sar</taxon>
        <taxon>Stramenopiles</taxon>
        <taxon>Oomycota</taxon>
        <taxon>Peronosporomycetes</taxon>
        <taxon>Peronosporales</taxon>
        <taxon>Peronosporaceae</taxon>
        <taxon>Phytophthora</taxon>
    </lineage>
</organism>
<gene>
    <name evidence="1" type="ORF">PF008_g19862</name>
</gene>
<sequence length="98" mass="11232">MLQATNAARSETGVNRENLAFFMQPLPEMRAWMFSRETAKTENLLKCVPLLLSRRNNYSNRVGTGCTLYRTAYNLYLLTDSQRDARKCCDSQRDMGGV</sequence>
<reference evidence="1 2" key="1">
    <citation type="submission" date="2018-09" db="EMBL/GenBank/DDBJ databases">
        <title>Genomic investigation of the strawberry pathogen Phytophthora fragariae indicates pathogenicity is determined by transcriptional variation in three key races.</title>
        <authorList>
            <person name="Adams T.M."/>
            <person name="Armitage A.D."/>
            <person name="Sobczyk M.K."/>
            <person name="Bates H.J."/>
            <person name="Dunwell J.M."/>
            <person name="Nellist C.F."/>
            <person name="Harrison R.J."/>
        </authorList>
    </citation>
    <scope>NUCLEOTIDE SEQUENCE [LARGE SCALE GENOMIC DNA]</scope>
    <source>
        <strain evidence="1 2">NOV-77</strain>
    </source>
</reference>